<sequence>MKRVILMIMDSMGVGEEPDAPAYGDAGANTFLHAAENTEGFRIPNLQKLGLGNIENAGGGNFVLPKEKITGSFGRMREMSRGKDTITGHWEICGIETLTPFKTYPDGFPKEFIEKFEAAIGTEVLGNYPASGTVIIEELGDEHEATGKPIVYTSADSVFQIAANTDVIPLERLYEICETARGMLVGDWACGRVIARPYIRRDGKRIRTADRRDYAVAPPEPTLLDKVSAAGQTVYAVGKIHDIFDGQGCTVSVHTDGNMDGVDKTLEAMKEDFGGLIFTNLVDFDSLYGHRRNPSGYGRAIMDFDKRIPEILAAMKEEDILVITADHGNDPVHSGFDHTREYVPVLICGAGVRAGVDIGTRKTFADCGRTIAEYLGVEKTAMGESFLKDITE</sequence>
<evidence type="ECO:0000256" key="5">
    <source>
        <dbReference type="HAMAP-Rule" id="MF_00740"/>
    </source>
</evidence>
<feature type="domain" description="Metalloenzyme" evidence="7">
    <location>
        <begin position="2"/>
        <end position="379"/>
    </location>
</feature>
<feature type="binding site" evidence="5">
    <location>
        <position position="10"/>
    </location>
    <ligand>
        <name>Mn(2+)</name>
        <dbReference type="ChEBI" id="CHEBI:29035"/>
        <label>1</label>
    </ligand>
</feature>
<feature type="binding site" evidence="5">
    <location>
        <position position="326"/>
    </location>
    <ligand>
        <name>Mn(2+)</name>
        <dbReference type="ChEBI" id="CHEBI:29035"/>
        <label>1</label>
    </ligand>
</feature>
<comment type="subcellular location">
    <subcellularLocation>
        <location evidence="5">Cytoplasm</location>
    </subcellularLocation>
</comment>
<dbReference type="Proteomes" id="UP000187404">
    <property type="component" value="Unassembled WGS sequence"/>
</dbReference>
<dbReference type="SUPFAM" id="SSF143856">
    <property type="entry name" value="DeoB insert domain-like"/>
    <property type="match status" value="1"/>
</dbReference>
<dbReference type="AlphaFoldDB" id="A0A1Q9JGJ4"/>
<feature type="binding site" evidence="5">
    <location>
        <position position="338"/>
    </location>
    <ligand>
        <name>Mn(2+)</name>
        <dbReference type="ChEBI" id="CHEBI:29035"/>
        <label>2</label>
    </ligand>
</feature>
<name>A0A1Q9JGJ4_9FIRM</name>
<dbReference type="SUPFAM" id="SSF53649">
    <property type="entry name" value="Alkaline phosphatase-like"/>
    <property type="match status" value="1"/>
</dbReference>
<keyword evidence="5" id="KW-0963">Cytoplasm</keyword>
<evidence type="ECO:0000313" key="9">
    <source>
        <dbReference type="Proteomes" id="UP000187404"/>
    </source>
</evidence>
<keyword evidence="3 5" id="KW-0464">Manganese</keyword>
<dbReference type="OrthoDB" id="9769930at2"/>
<evidence type="ECO:0000256" key="4">
    <source>
        <dbReference type="ARBA" id="ARBA00023235"/>
    </source>
</evidence>
<feature type="binding site" evidence="5">
    <location>
        <position position="290"/>
    </location>
    <ligand>
        <name>Mn(2+)</name>
        <dbReference type="ChEBI" id="CHEBI:29035"/>
        <label>2</label>
    </ligand>
</feature>
<keyword evidence="4 5" id="KW-0413">Isomerase</keyword>
<evidence type="ECO:0000256" key="6">
    <source>
        <dbReference type="NCBIfam" id="TIGR01696"/>
    </source>
</evidence>
<dbReference type="HAMAP" id="MF_00740">
    <property type="entry name" value="Phosphopentomut"/>
    <property type="match status" value="1"/>
</dbReference>
<dbReference type="GO" id="GO:0008973">
    <property type="term" value="F:phosphopentomutase activity"/>
    <property type="evidence" value="ECO:0007669"/>
    <property type="project" value="UniProtKB-UniRule"/>
</dbReference>
<evidence type="ECO:0000256" key="2">
    <source>
        <dbReference type="ARBA" id="ARBA00022723"/>
    </source>
</evidence>
<comment type="caution">
    <text evidence="8">The sequence shown here is derived from an EMBL/GenBank/DDBJ whole genome shotgun (WGS) entry which is preliminary data.</text>
</comment>
<comment type="catalytic activity">
    <reaction evidence="5">
        <text>2-deoxy-alpha-D-ribose 1-phosphate = 2-deoxy-D-ribose 5-phosphate</text>
        <dbReference type="Rhea" id="RHEA:27658"/>
        <dbReference type="ChEBI" id="CHEBI:57259"/>
        <dbReference type="ChEBI" id="CHEBI:62877"/>
        <dbReference type="EC" id="5.4.2.7"/>
    </reaction>
</comment>
<dbReference type="EMBL" id="MJIE01000001">
    <property type="protein sequence ID" value="OLR55350.1"/>
    <property type="molecule type" value="Genomic_DNA"/>
</dbReference>
<dbReference type="CDD" id="cd16009">
    <property type="entry name" value="PPM"/>
    <property type="match status" value="1"/>
</dbReference>
<evidence type="ECO:0000256" key="3">
    <source>
        <dbReference type="ARBA" id="ARBA00023211"/>
    </source>
</evidence>
<dbReference type="Pfam" id="PF01676">
    <property type="entry name" value="Metalloenzyme"/>
    <property type="match status" value="1"/>
</dbReference>
<dbReference type="InterPro" id="IPR017850">
    <property type="entry name" value="Alkaline_phosphatase_core_sf"/>
</dbReference>
<dbReference type="NCBIfam" id="TIGR01696">
    <property type="entry name" value="deoB"/>
    <property type="match status" value="1"/>
</dbReference>
<dbReference type="GO" id="GO:0043094">
    <property type="term" value="P:metabolic compound salvage"/>
    <property type="evidence" value="ECO:0007669"/>
    <property type="project" value="UniProtKB-UniRule"/>
</dbReference>
<dbReference type="PIRSF" id="PIRSF001491">
    <property type="entry name" value="Ppentomutase"/>
    <property type="match status" value="1"/>
</dbReference>
<comment type="similarity">
    <text evidence="1 5">Belongs to the phosphopentomutase family.</text>
</comment>
<dbReference type="GO" id="GO:0030145">
    <property type="term" value="F:manganese ion binding"/>
    <property type="evidence" value="ECO:0007669"/>
    <property type="project" value="UniProtKB-UniRule"/>
</dbReference>
<keyword evidence="9" id="KW-1185">Reference proteome</keyword>
<evidence type="ECO:0000259" key="7">
    <source>
        <dbReference type="Pfam" id="PF01676"/>
    </source>
</evidence>
<dbReference type="EC" id="5.4.2.7" evidence="5 6"/>
<dbReference type="PANTHER" id="PTHR21110:SF0">
    <property type="entry name" value="PHOSPHOPENTOMUTASE"/>
    <property type="match status" value="1"/>
</dbReference>
<comment type="catalytic activity">
    <reaction evidence="5">
        <text>alpha-D-ribose 1-phosphate = D-ribose 5-phosphate</text>
        <dbReference type="Rhea" id="RHEA:18793"/>
        <dbReference type="ChEBI" id="CHEBI:57720"/>
        <dbReference type="ChEBI" id="CHEBI:78346"/>
        <dbReference type="EC" id="5.4.2.7"/>
    </reaction>
</comment>
<dbReference type="GO" id="GO:0009117">
    <property type="term" value="P:nucleotide metabolic process"/>
    <property type="evidence" value="ECO:0007669"/>
    <property type="project" value="UniProtKB-UniRule"/>
</dbReference>
<reference evidence="8 9" key="1">
    <citation type="journal article" date="2016" name="Appl. Environ. Microbiol.">
        <title>Function and Phylogeny of Bacterial Butyryl Coenzyme A:Acetate Transferases and Their Diversity in the Proximal Colon of Swine.</title>
        <authorList>
            <person name="Trachsel J."/>
            <person name="Bayles D.O."/>
            <person name="Looft T."/>
            <person name="Levine U.Y."/>
            <person name="Allen H.K."/>
        </authorList>
    </citation>
    <scope>NUCLEOTIDE SEQUENCE [LARGE SCALE GENOMIC DNA]</scope>
    <source>
        <strain evidence="8 9">68-3-10</strain>
    </source>
</reference>
<dbReference type="InterPro" id="IPR024052">
    <property type="entry name" value="Phosphopentomutase_DeoB_cap_sf"/>
</dbReference>
<dbReference type="InterPro" id="IPR006124">
    <property type="entry name" value="Metalloenzyme"/>
</dbReference>
<comment type="pathway">
    <text evidence="5">Carbohydrate degradation; 2-deoxy-D-ribose 1-phosphate degradation; D-glyceraldehyde 3-phosphate and acetaldehyde from 2-deoxy-alpha-D-ribose 1-phosphate: step 1/2.</text>
</comment>
<dbReference type="PANTHER" id="PTHR21110">
    <property type="entry name" value="PHOSPHOPENTOMUTASE"/>
    <property type="match status" value="1"/>
</dbReference>
<feature type="binding site" evidence="5">
    <location>
        <position position="327"/>
    </location>
    <ligand>
        <name>Mn(2+)</name>
        <dbReference type="ChEBI" id="CHEBI:29035"/>
        <label>1</label>
    </ligand>
</feature>
<protein>
    <recommendedName>
        <fullName evidence="5 6">Phosphopentomutase</fullName>
        <ecNumber evidence="5 6">5.4.2.7</ecNumber>
    </recommendedName>
    <alternativeName>
        <fullName evidence="5">Phosphodeoxyribomutase</fullName>
    </alternativeName>
</protein>
<dbReference type="GO" id="GO:0006018">
    <property type="term" value="P:2-deoxyribose 1-phosphate catabolic process"/>
    <property type="evidence" value="ECO:0007669"/>
    <property type="project" value="UniProtKB-UniRule"/>
</dbReference>
<comment type="function">
    <text evidence="5">Isomerase that catalyzes the conversion of deoxy-ribose 1-phosphate (dRib-1-P) and ribose 1-phosphate (Rib-1-P) to deoxy-ribose 5-phosphate (dRib-5-P) and ribose 5-phosphate (Rib-5-P), respectively.</text>
</comment>
<dbReference type="Gene3D" id="3.30.70.1250">
    <property type="entry name" value="Phosphopentomutase"/>
    <property type="match status" value="1"/>
</dbReference>
<dbReference type="UniPathway" id="UPA00087">
    <property type="reaction ID" value="UER00173"/>
</dbReference>
<organism evidence="8 9">
    <name type="scientific">Hornefia porci</name>
    <dbReference type="NCBI Taxonomy" id="2652292"/>
    <lineage>
        <taxon>Bacteria</taxon>
        <taxon>Bacillati</taxon>
        <taxon>Bacillota</taxon>
        <taxon>Clostridia</taxon>
        <taxon>Peptostreptococcales</taxon>
        <taxon>Anaerovoracaceae</taxon>
        <taxon>Hornefia</taxon>
    </lineage>
</organism>
<dbReference type="GO" id="GO:0005829">
    <property type="term" value="C:cytosol"/>
    <property type="evidence" value="ECO:0007669"/>
    <property type="project" value="TreeGrafter"/>
</dbReference>
<dbReference type="Gene3D" id="3.40.720.10">
    <property type="entry name" value="Alkaline Phosphatase, subunit A"/>
    <property type="match status" value="1"/>
</dbReference>
<proteinExistence type="inferred from homology"/>
<gene>
    <name evidence="5" type="primary">deoB</name>
    <name evidence="8" type="ORF">BHK98_04280</name>
</gene>
<dbReference type="RefSeq" id="WP_075712345.1">
    <property type="nucleotide sequence ID" value="NZ_MJIE01000001.1"/>
</dbReference>
<evidence type="ECO:0000256" key="1">
    <source>
        <dbReference type="ARBA" id="ARBA00010373"/>
    </source>
</evidence>
<feature type="binding site" evidence="5">
    <location>
        <position position="285"/>
    </location>
    <ligand>
        <name>Mn(2+)</name>
        <dbReference type="ChEBI" id="CHEBI:29035"/>
        <label>2</label>
    </ligand>
</feature>
<dbReference type="NCBIfam" id="NF003766">
    <property type="entry name" value="PRK05362.1"/>
    <property type="match status" value="1"/>
</dbReference>
<dbReference type="GO" id="GO:0000287">
    <property type="term" value="F:magnesium ion binding"/>
    <property type="evidence" value="ECO:0007669"/>
    <property type="project" value="UniProtKB-UniRule"/>
</dbReference>
<evidence type="ECO:0000313" key="8">
    <source>
        <dbReference type="EMBL" id="OLR55350.1"/>
    </source>
</evidence>
<dbReference type="GO" id="GO:0006015">
    <property type="term" value="P:5-phosphoribose 1-diphosphate biosynthetic process"/>
    <property type="evidence" value="ECO:0007669"/>
    <property type="project" value="UniProtKB-UniPathway"/>
</dbReference>
<comment type="cofactor">
    <cofactor evidence="5">
        <name>Mn(2+)</name>
        <dbReference type="ChEBI" id="CHEBI:29035"/>
    </cofactor>
    <text evidence="5">Binds 2 manganese ions.</text>
</comment>
<dbReference type="STRING" id="1261640.BHK98_04280"/>
<dbReference type="InterPro" id="IPR010045">
    <property type="entry name" value="DeoB"/>
</dbReference>
<accession>A0A1Q9JGJ4</accession>
<keyword evidence="2 5" id="KW-0479">Metal-binding</keyword>